<gene>
    <name evidence="1" type="ORF">PHYPADRAFT_102710</name>
</gene>
<accession>A9U5K1</accession>
<organism>
    <name type="scientific">Physcomitrium patens</name>
    <name type="common">Spreading-leaved earth moss</name>
    <name type="synonym">Physcomitrella patens</name>
    <dbReference type="NCBI Taxonomy" id="3218"/>
    <lineage>
        <taxon>Eukaryota</taxon>
        <taxon>Viridiplantae</taxon>
        <taxon>Streptophyta</taxon>
        <taxon>Embryophyta</taxon>
        <taxon>Bryophyta</taxon>
        <taxon>Bryophytina</taxon>
        <taxon>Bryopsida</taxon>
        <taxon>Funariidae</taxon>
        <taxon>Funariales</taxon>
        <taxon>Funariaceae</taxon>
        <taxon>Physcomitrium</taxon>
    </lineage>
</organism>
<dbReference type="EMBL" id="DS545534">
    <property type="protein sequence ID" value="EDQ49051.1"/>
    <property type="molecule type" value="Genomic_DNA"/>
</dbReference>
<dbReference type="AlphaFoldDB" id="A9U5K1"/>
<sequence length="160" mass="17882">MVNHVMTNSSTSSTLSEKVLVSEFKCEYGWIYKLYMRLLAVFCTNSFNILADLNGSERCLSNSGTGKEQFAAKRTPTIFSANYDSTTEANKAEEYEVDKNHKLTKVAIAEVDTNHDQHQFYKTTTYKLHNDSSIYVQASSLVRAISFRNHATGAGQAETG</sequence>
<protein>
    <submittedName>
        <fullName evidence="1">Predicted protein</fullName>
    </submittedName>
</protein>
<reference evidence="1" key="1">
    <citation type="journal article" date="2008" name="Science">
        <title>The Physcomitrella genome reveals evolutionary insights into the conquest of land by plants.</title>
        <authorList>
            <person name="Rensing S."/>
            <person name="Lang D."/>
            <person name="Zimmer A."/>
            <person name="Terry A."/>
            <person name="Salamov A."/>
            <person name="Shapiro H."/>
            <person name="Nishiyama T."/>
            <person name="Perroud P.-F."/>
            <person name="Lindquist E."/>
            <person name="Kamisugi Y."/>
            <person name="Tanahashi T."/>
            <person name="Sakakibara K."/>
            <person name="Fujita T."/>
            <person name="Oishi K."/>
            <person name="Shin-I T."/>
            <person name="Kuroki Y."/>
            <person name="Toyoda A."/>
            <person name="Suzuki Y."/>
            <person name="Hashimoto A."/>
            <person name="Yamaguchi K."/>
            <person name="Sugano A."/>
            <person name="Kohara Y."/>
            <person name="Fujiyama A."/>
            <person name="Anterola A."/>
            <person name="Aoki S."/>
            <person name="Ashton N."/>
            <person name="Barbazuk W.B."/>
            <person name="Barker E."/>
            <person name="Bennetzen J."/>
            <person name="Bezanilla M."/>
            <person name="Blankenship R."/>
            <person name="Cho S.H."/>
            <person name="Dutcher S."/>
            <person name="Estelle M."/>
            <person name="Fawcett J.A."/>
            <person name="Gundlach H."/>
            <person name="Hanada K."/>
            <person name="Heyl A."/>
            <person name="Hicks K.A."/>
            <person name="Hugh J."/>
            <person name="Lohr M."/>
            <person name="Mayer K."/>
            <person name="Melkozernov A."/>
            <person name="Murata T."/>
            <person name="Nelson D."/>
            <person name="Pils B."/>
            <person name="Prigge M."/>
            <person name="Reiss B."/>
            <person name="Renner T."/>
            <person name="Rombauts S."/>
            <person name="Rushton P."/>
            <person name="Sanderfoot A."/>
            <person name="Schween G."/>
            <person name="Shiu S.-H."/>
            <person name="Stueber K."/>
            <person name="Theodoulou F.L."/>
            <person name="Tu H."/>
            <person name="Van de Peer Y."/>
            <person name="Verrier P.J."/>
            <person name="Waters E."/>
            <person name="Wood A."/>
            <person name="Yang L."/>
            <person name="Cove D."/>
            <person name="Cuming A."/>
            <person name="Hasebe M."/>
            <person name="Lucas S."/>
            <person name="Mishler D.B."/>
            <person name="Reski R."/>
            <person name="Grigoriev I."/>
            <person name="Quatrano R.S."/>
            <person name="Boore J.L."/>
        </authorList>
    </citation>
    <scope>NUCLEOTIDE SEQUENCE [LARGE SCALE GENOMIC DNA]</scope>
</reference>
<evidence type="ECO:0000313" key="1">
    <source>
        <dbReference type="EMBL" id="EDQ49051.1"/>
    </source>
</evidence>
<name>A9U5K1_PHYPA</name>
<proteinExistence type="predicted"/>